<dbReference type="SUPFAM" id="SSF51735">
    <property type="entry name" value="NAD(P)-binding Rossmann-fold domains"/>
    <property type="match status" value="1"/>
</dbReference>
<dbReference type="RefSeq" id="WP_107672599.1">
    <property type="nucleotide sequence ID" value="NZ_PZKE01000004.1"/>
</dbReference>
<dbReference type="Proteomes" id="UP000241362">
    <property type="component" value="Unassembled WGS sequence"/>
</dbReference>
<proteinExistence type="predicted"/>
<evidence type="ECO:0008006" key="3">
    <source>
        <dbReference type="Google" id="ProtNLM"/>
    </source>
</evidence>
<dbReference type="Gene3D" id="3.40.50.720">
    <property type="entry name" value="NAD(P)-binding Rossmann-like Domain"/>
    <property type="match status" value="1"/>
</dbReference>
<name>A0A2T4JBQ5_FUSBL</name>
<protein>
    <recommendedName>
        <fullName evidence="3">UDP-glucose 4-epimerase</fullName>
    </recommendedName>
</protein>
<dbReference type="EMBL" id="PZKE01000004">
    <property type="protein sequence ID" value="PTE15350.1"/>
    <property type="molecule type" value="Genomic_DNA"/>
</dbReference>
<reference evidence="1 2" key="1">
    <citation type="submission" date="2018-03" db="EMBL/GenBank/DDBJ databases">
        <title>Rhodobacter blasticus.</title>
        <authorList>
            <person name="Meyer T.E."/>
            <person name="Miller S."/>
            <person name="Lodha T."/>
            <person name="Gandham S."/>
            <person name="Chintalapati S."/>
            <person name="Chintalapati V.R."/>
        </authorList>
    </citation>
    <scope>NUCLEOTIDE SEQUENCE [LARGE SCALE GENOMIC DNA]</scope>
    <source>
        <strain evidence="1 2">DSM 2131</strain>
    </source>
</reference>
<dbReference type="AlphaFoldDB" id="A0A2T4JBQ5"/>
<accession>A0A2T4JBQ5</accession>
<evidence type="ECO:0000313" key="1">
    <source>
        <dbReference type="EMBL" id="PTE15350.1"/>
    </source>
</evidence>
<dbReference type="InterPro" id="IPR036291">
    <property type="entry name" value="NAD(P)-bd_dom_sf"/>
</dbReference>
<sequence length="87" mass="9416">MCVLAAESGKIKVYNGGSGQGVSLREIIAAIENAIGKPLNPAFKVARPLDVPRSVLDMRKAKADLDWSPETGLESGMHQTFDWFNSL</sequence>
<dbReference type="Gene3D" id="3.90.25.10">
    <property type="entry name" value="UDP-galactose 4-epimerase, domain 1"/>
    <property type="match status" value="1"/>
</dbReference>
<evidence type="ECO:0000313" key="2">
    <source>
        <dbReference type="Proteomes" id="UP000241362"/>
    </source>
</evidence>
<keyword evidence="2" id="KW-1185">Reference proteome</keyword>
<gene>
    <name evidence="1" type="ORF">C5F44_05990</name>
</gene>
<comment type="caution">
    <text evidence="1">The sequence shown here is derived from an EMBL/GenBank/DDBJ whole genome shotgun (WGS) entry which is preliminary data.</text>
</comment>
<organism evidence="1 2">
    <name type="scientific">Fuscovulum blasticum DSM 2131</name>
    <dbReference type="NCBI Taxonomy" id="1188250"/>
    <lineage>
        <taxon>Bacteria</taxon>
        <taxon>Pseudomonadati</taxon>
        <taxon>Pseudomonadota</taxon>
        <taxon>Alphaproteobacteria</taxon>
        <taxon>Rhodobacterales</taxon>
        <taxon>Paracoccaceae</taxon>
        <taxon>Pseudogemmobacter</taxon>
    </lineage>
</organism>